<accession>B0WV95</accession>
<dbReference type="EnsemblMetazoa" id="CPIJ010769-RA">
    <property type="protein sequence ID" value="CPIJ010769-PA"/>
    <property type="gene ID" value="CPIJ010769"/>
</dbReference>
<dbReference type="Proteomes" id="UP000002320">
    <property type="component" value="Unassembled WGS sequence"/>
</dbReference>
<dbReference type="STRING" id="7176.B0WV95"/>
<dbReference type="Gene3D" id="3.30.70.330">
    <property type="match status" value="1"/>
</dbReference>
<name>B0WV95_CULQU</name>
<evidence type="ECO:0000313" key="2">
    <source>
        <dbReference type="EMBL" id="EDS35437.1"/>
    </source>
</evidence>
<evidence type="ECO:0000256" key="1">
    <source>
        <dbReference type="SAM" id="MobiDB-lite"/>
    </source>
</evidence>
<evidence type="ECO:0000313" key="4">
    <source>
        <dbReference type="Proteomes" id="UP000002320"/>
    </source>
</evidence>
<feature type="compositionally biased region" description="Basic residues" evidence="1">
    <location>
        <begin position="10"/>
        <end position="33"/>
    </location>
</feature>
<dbReference type="AlphaFoldDB" id="B0WV95"/>
<evidence type="ECO:0000313" key="3">
    <source>
        <dbReference type="EnsemblMetazoa" id="CPIJ010769-PA"/>
    </source>
</evidence>
<proteinExistence type="predicted"/>
<dbReference type="KEGG" id="cqu:CpipJ_CPIJ010769"/>
<reference evidence="3" key="2">
    <citation type="submission" date="2021-02" db="UniProtKB">
        <authorList>
            <consortium name="EnsemblMetazoa"/>
        </authorList>
    </citation>
    <scope>IDENTIFICATION</scope>
    <source>
        <strain evidence="3">JHB</strain>
    </source>
</reference>
<dbReference type="HOGENOM" id="CLU_1847085_0_0_1"/>
<organism>
    <name type="scientific">Culex quinquefasciatus</name>
    <name type="common">Southern house mosquito</name>
    <name type="synonym">Culex pungens</name>
    <dbReference type="NCBI Taxonomy" id="7176"/>
    <lineage>
        <taxon>Eukaryota</taxon>
        <taxon>Metazoa</taxon>
        <taxon>Ecdysozoa</taxon>
        <taxon>Arthropoda</taxon>
        <taxon>Hexapoda</taxon>
        <taxon>Insecta</taxon>
        <taxon>Pterygota</taxon>
        <taxon>Neoptera</taxon>
        <taxon>Endopterygota</taxon>
        <taxon>Diptera</taxon>
        <taxon>Nematocera</taxon>
        <taxon>Culicoidea</taxon>
        <taxon>Culicidae</taxon>
        <taxon>Culicinae</taxon>
        <taxon>Culicini</taxon>
        <taxon>Culex</taxon>
        <taxon>Culex</taxon>
    </lineage>
</organism>
<evidence type="ECO:0008006" key="5">
    <source>
        <dbReference type="Google" id="ProtNLM"/>
    </source>
</evidence>
<protein>
    <recommendedName>
        <fullName evidence="5">RRM domain-containing protein</fullName>
    </recommendedName>
</protein>
<dbReference type="EMBL" id="DS232120">
    <property type="protein sequence ID" value="EDS35437.1"/>
    <property type="molecule type" value="Genomic_DNA"/>
</dbReference>
<dbReference type="InterPro" id="IPR012677">
    <property type="entry name" value="Nucleotide-bd_a/b_plait_sf"/>
</dbReference>
<dbReference type="GO" id="GO:0003676">
    <property type="term" value="F:nucleic acid binding"/>
    <property type="evidence" value="ECO:0007669"/>
    <property type="project" value="InterPro"/>
</dbReference>
<sequence>MVLHKQTSGGRRRSGCPRNWRRRLARERPRGRSKAGLTRLPGCRGRWDAEDSRLPLKLGCHGCRKWHKGGAHLRCAFVKFTSHQEAQAAITTLHGSQTMPVSSDVVGAELRLRNPWTLNKKETRLRWKVSGAVEFFDIF</sequence>
<feature type="region of interest" description="Disordered" evidence="1">
    <location>
        <begin position="1"/>
        <end position="37"/>
    </location>
</feature>
<reference evidence="2" key="1">
    <citation type="submission" date="2007-03" db="EMBL/GenBank/DDBJ databases">
        <title>Annotation of Culex pipiens quinquefasciatus.</title>
        <authorList>
            <consortium name="The Broad Institute Genome Sequencing Platform"/>
            <person name="Atkinson P.W."/>
            <person name="Hemingway J."/>
            <person name="Christensen B.M."/>
            <person name="Higgs S."/>
            <person name="Kodira C."/>
            <person name="Hannick L."/>
            <person name="Megy K."/>
            <person name="O'Leary S."/>
            <person name="Pearson M."/>
            <person name="Haas B.J."/>
            <person name="Mauceli E."/>
            <person name="Wortman J.R."/>
            <person name="Lee N.H."/>
            <person name="Guigo R."/>
            <person name="Stanke M."/>
            <person name="Alvarado L."/>
            <person name="Amedeo P."/>
            <person name="Antoine C.H."/>
            <person name="Arensburger P."/>
            <person name="Bidwell S.L."/>
            <person name="Crawford M."/>
            <person name="Camaro F."/>
            <person name="Devon K."/>
            <person name="Engels R."/>
            <person name="Hammond M."/>
            <person name="Howarth C."/>
            <person name="Koehrsen M."/>
            <person name="Lawson D."/>
            <person name="Montgomery P."/>
            <person name="Nene V."/>
            <person name="Nusbaum C."/>
            <person name="Puiu D."/>
            <person name="Romero-Severson J."/>
            <person name="Severson D.W."/>
            <person name="Shumway M."/>
            <person name="Sisk P."/>
            <person name="Stolte C."/>
            <person name="Zeng Q."/>
            <person name="Eisenstadt E."/>
            <person name="Fraser-Liggett C."/>
            <person name="Strausberg R."/>
            <person name="Galagan J."/>
            <person name="Birren B."/>
            <person name="Collins F.H."/>
        </authorList>
    </citation>
    <scope>NUCLEOTIDE SEQUENCE [LARGE SCALE GENOMIC DNA]</scope>
    <source>
        <strain evidence="2">JHB</strain>
    </source>
</reference>
<dbReference type="InterPro" id="IPR035979">
    <property type="entry name" value="RBD_domain_sf"/>
</dbReference>
<dbReference type="SUPFAM" id="SSF54928">
    <property type="entry name" value="RNA-binding domain, RBD"/>
    <property type="match status" value="1"/>
</dbReference>
<keyword evidence="4" id="KW-1185">Reference proteome</keyword>
<gene>
    <name evidence="3" type="primary">6043687</name>
    <name evidence="2" type="ORF">CpipJ_CPIJ010769</name>
</gene>
<dbReference type="VEuPathDB" id="VectorBase:CPIJ010769"/>
<dbReference type="InParanoid" id="B0WV95"/>